<evidence type="ECO:0000256" key="1">
    <source>
        <dbReference type="SAM" id="MobiDB-lite"/>
    </source>
</evidence>
<keyword evidence="4" id="KW-1185">Reference proteome</keyword>
<gene>
    <name evidence="3" type="ORF">GA0070614_3634</name>
</gene>
<protein>
    <submittedName>
        <fullName evidence="3">AIPR protein</fullName>
    </submittedName>
</protein>
<dbReference type="InterPro" id="IPR018891">
    <property type="entry name" value="AIPR_C"/>
</dbReference>
<feature type="domain" description="Abortive phage infection protein C-terminal" evidence="2">
    <location>
        <begin position="221"/>
        <end position="474"/>
    </location>
</feature>
<evidence type="ECO:0000259" key="2">
    <source>
        <dbReference type="Pfam" id="PF10592"/>
    </source>
</evidence>
<evidence type="ECO:0000313" key="4">
    <source>
        <dbReference type="Proteomes" id="UP000198215"/>
    </source>
</evidence>
<dbReference type="Proteomes" id="UP000198215">
    <property type="component" value="Chromosome I"/>
</dbReference>
<feature type="compositionally biased region" description="Acidic residues" evidence="1">
    <location>
        <begin position="678"/>
        <end position="692"/>
    </location>
</feature>
<organism evidence="3 4">
    <name type="scientific">Micromonospora coxensis</name>
    <dbReference type="NCBI Taxonomy" id="356852"/>
    <lineage>
        <taxon>Bacteria</taxon>
        <taxon>Bacillati</taxon>
        <taxon>Actinomycetota</taxon>
        <taxon>Actinomycetes</taxon>
        <taxon>Micromonosporales</taxon>
        <taxon>Micromonosporaceae</taxon>
        <taxon>Micromonospora</taxon>
    </lineage>
</organism>
<evidence type="ECO:0000313" key="3">
    <source>
        <dbReference type="EMBL" id="SCG63359.1"/>
    </source>
</evidence>
<feature type="region of interest" description="Disordered" evidence="1">
    <location>
        <begin position="671"/>
        <end position="692"/>
    </location>
</feature>
<dbReference type="EMBL" id="LT607753">
    <property type="protein sequence ID" value="SCG63359.1"/>
    <property type="molecule type" value="Genomic_DNA"/>
</dbReference>
<reference evidence="4" key="1">
    <citation type="submission" date="2016-06" db="EMBL/GenBank/DDBJ databases">
        <authorList>
            <person name="Varghese N."/>
            <person name="Submissions Spin"/>
        </authorList>
    </citation>
    <scope>NUCLEOTIDE SEQUENCE [LARGE SCALE GENOMIC DNA]</scope>
    <source>
        <strain evidence="4">DSM 45161</strain>
    </source>
</reference>
<sequence length="692" mass="77286">MSDWAQATEDRRRPIFRSRALTALAVQIETGCTDQEAAAAVIDGGQDQGIDAVAISAPEKAPRLWLVQTKWAESGNASLKQDEALQFIRGMQKILNSEYEKFNSKFQSLAPDVDRVLGIRGVQITLVIALLGNTRLHEDVMSVLQEECDKLNFAKPMVDLRILGLKHFYQAILGDAAQPQIDLDARLEGWNIQKEPYEAYYGSMAVADIANWYDEHGRTLFSKNIRDSLDLTDVNVSIVDTLRNHPEKFWYFNNGITVLCDSVAKTPRFLPSPGGPGDFKIVGASVVNGAQTVAAIHRALRQGGVGTPNPGQVLVRLISLESCPDGFGEQVTQKTNTQNRVETRDFRALDHGQHRLREDFARALGKKYVIKRGEQSPEPDDGCSIDEAAVALACAHKSPEYAARAKREEELLWEDRTYHAIFGTHPNAYRVWRCVLVLRAVRSELETLGRTLTGRKAAVTLYGDLLIAHIIFQKLGLDLSKTDDPMADPDWKHAAVQIPELTRTAFLWLARMIDQEFGPSSYVIATCKSSERSRKVVRDVLEQMANPQAVTPEMPRPYRSTTTGRRMNAVAILFDAGFIPDGTVLEFRGVNRTERAALAPWVKENPQRGLAAWSSSNRRAPLRWLADDQYYSPTGLVTRMLELATGAPPRAVQGTARWYWPGKGSLVELAERARQEDEAYQEEDDDLGTDEE</sequence>
<proteinExistence type="predicted"/>
<dbReference type="Pfam" id="PF10592">
    <property type="entry name" value="AIPR"/>
    <property type="match status" value="1"/>
</dbReference>
<name>A0A1C5IZI3_9ACTN</name>
<accession>A0A1C5IZI3</accession>
<dbReference type="AlphaFoldDB" id="A0A1C5IZI3"/>